<keyword evidence="6 13" id="KW-0378">Hydrolase</keyword>
<feature type="active site" description="Proton acceptor" evidence="10">
    <location>
        <position position="173"/>
    </location>
</feature>
<evidence type="ECO:0000256" key="9">
    <source>
        <dbReference type="NCBIfam" id="TIGR01882"/>
    </source>
</evidence>
<reference evidence="13" key="1">
    <citation type="submission" date="2020-08" db="EMBL/GenBank/DDBJ databases">
        <authorList>
            <person name="Cejkova D."/>
            <person name="Kubasova T."/>
            <person name="Jahodarova E."/>
            <person name="Rychlik I."/>
        </authorList>
    </citation>
    <scope>NUCLEOTIDE SEQUENCE</scope>
    <source>
        <strain evidence="13">An420c</strain>
    </source>
</reference>
<evidence type="ECO:0000256" key="1">
    <source>
        <dbReference type="ARBA" id="ARBA00000870"/>
    </source>
</evidence>
<dbReference type="CDD" id="cd03892">
    <property type="entry name" value="M20_peptT"/>
    <property type="match status" value="1"/>
</dbReference>
<keyword evidence="4" id="KW-0645">Protease</keyword>
<evidence type="ECO:0000313" key="14">
    <source>
        <dbReference type="Proteomes" id="UP000713880"/>
    </source>
</evidence>
<dbReference type="Gene3D" id="3.40.630.10">
    <property type="entry name" value="Zn peptidases"/>
    <property type="match status" value="1"/>
</dbReference>
<dbReference type="GO" id="GO:0008270">
    <property type="term" value="F:zinc ion binding"/>
    <property type="evidence" value="ECO:0007669"/>
    <property type="project" value="InterPro"/>
</dbReference>
<comment type="similarity">
    <text evidence="2">Belongs to the peptidase M20B family.</text>
</comment>
<gene>
    <name evidence="13" type="primary">pepT</name>
    <name evidence="13" type="ORF">H6A13_05320</name>
</gene>
<protein>
    <recommendedName>
        <fullName evidence="9">Peptidase T</fullName>
        <ecNumber evidence="9">3.4.11.4</ecNumber>
    </recommendedName>
</protein>
<dbReference type="EC" id="3.4.11.4" evidence="9"/>
<dbReference type="GO" id="GO:0045148">
    <property type="term" value="F:tripeptide aminopeptidase activity"/>
    <property type="evidence" value="ECO:0007669"/>
    <property type="project" value="UniProtKB-UniRule"/>
</dbReference>
<dbReference type="PROSITE" id="PS00758">
    <property type="entry name" value="ARGE_DAPE_CPG2_1"/>
    <property type="match status" value="1"/>
</dbReference>
<sequence>MKAYERLLKYVVVRTPSDENSETVPSSQCQFDLAKILKEEMEELGLRDVVLDDQCYLYGKLPATPGYEDKTSIGFIAHMDTVSDFCDQDIHPVITENYNGEDLPLGDSGLVLSTETFPHLKDLKGRTLITTDGHTVLGADDKAGIAEILTLIEYLNETGMPHGPISVAFTPDEEIGTGASHFNVEQFGAKYGYTLDGDTEGEIQYENFNACKADFEITGFSVHPGSSKDTMINACLVAMEINQMLPGCETPRGTEGYEGFFHLTSMSGDCGHAELHYFVRDHDGHMFESRKKTLQLIEKDLNEKWGEGTVKLTITEQYQNMAVIIKDCMHLIENAKTACENADVTPLILPIRGGTDGCQLSFKGLPCPNLGTGGHAYHGPYEHITVEGMDKAVDVLIELVKLYA</sequence>
<dbReference type="GO" id="GO:0006518">
    <property type="term" value="P:peptide metabolic process"/>
    <property type="evidence" value="ECO:0007669"/>
    <property type="project" value="InterPro"/>
</dbReference>
<evidence type="ECO:0000259" key="12">
    <source>
        <dbReference type="Pfam" id="PF07687"/>
    </source>
</evidence>
<keyword evidence="8" id="KW-0482">Metalloprotease</keyword>
<proteinExistence type="inferred from homology"/>
<dbReference type="AlphaFoldDB" id="A0A939BA90"/>
<organism evidence="13 14">
    <name type="scientific">Mordavella massiliensis</name>
    <dbReference type="NCBI Taxonomy" id="1871024"/>
    <lineage>
        <taxon>Bacteria</taxon>
        <taxon>Bacillati</taxon>
        <taxon>Bacillota</taxon>
        <taxon>Clostridia</taxon>
        <taxon>Eubacteriales</taxon>
        <taxon>Clostridiaceae</taxon>
        <taxon>Mordavella</taxon>
    </lineage>
</organism>
<dbReference type="NCBIfam" id="TIGR01882">
    <property type="entry name" value="peptidase-T"/>
    <property type="match status" value="1"/>
</dbReference>
<comment type="caution">
    <text evidence="13">The sequence shown here is derived from an EMBL/GenBank/DDBJ whole genome shotgun (WGS) entry which is preliminary data.</text>
</comment>
<keyword evidence="14" id="KW-1185">Reference proteome</keyword>
<evidence type="ECO:0000256" key="10">
    <source>
        <dbReference type="PIRSR" id="PIRSR037215-1"/>
    </source>
</evidence>
<dbReference type="InterPro" id="IPR001261">
    <property type="entry name" value="ArgE/DapE_CS"/>
</dbReference>
<feature type="binding site" evidence="11">
    <location>
        <position position="378"/>
    </location>
    <ligand>
        <name>Zn(2+)</name>
        <dbReference type="ChEBI" id="CHEBI:29105"/>
        <label>2</label>
    </ligand>
</feature>
<feature type="binding site" evidence="11">
    <location>
        <position position="140"/>
    </location>
    <ligand>
        <name>Zn(2+)</name>
        <dbReference type="ChEBI" id="CHEBI:29105"/>
        <label>1</label>
    </ligand>
</feature>
<dbReference type="Proteomes" id="UP000713880">
    <property type="component" value="Unassembled WGS sequence"/>
</dbReference>
<feature type="binding site" evidence="11">
    <location>
        <position position="196"/>
    </location>
    <ligand>
        <name>Zn(2+)</name>
        <dbReference type="ChEBI" id="CHEBI:29105"/>
        <label>1</label>
    </ligand>
</feature>
<dbReference type="InterPro" id="IPR011650">
    <property type="entry name" value="Peptidase_M20_dimer"/>
</dbReference>
<evidence type="ECO:0000256" key="3">
    <source>
        <dbReference type="ARBA" id="ARBA00022438"/>
    </source>
</evidence>
<dbReference type="NCBIfam" id="NF009920">
    <property type="entry name" value="PRK13381.1"/>
    <property type="match status" value="1"/>
</dbReference>
<feature type="domain" description="Peptidase M20 dimerisation" evidence="12">
    <location>
        <begin position="205"/>
        <end position="306"/>
    </location>
</feature>
<dbReference type="InterPro" id="IPR036264">
    <property type="entry name" value="Bact_exopeptidase_dim_dom"/>
</dbReference>
<dbReference type="InterPro" id="IPR002933">
    <property type="entry name" value="Peptidase_M20"/>
</dbReference>
<evidence type="ECO:0000256" key="5">
    <source>
        <dbReference type="ARBA" id="ARBA00022723"/>
    </source>
</evidence>
<comment type="catalytic activity">
    <reaction evidence="1">
        <text>Release of the N-terminal residue from a tripeptide.</text>
        <dbReference type="EC" id="3.4.11.4"/>
    </reaction>
</comment>
<dbReference type="EMBL" id="JACJLV010000012">
    <property type="protein sequence ID" value="MBM6826523.1"/>
    <property type="molecule type" value="Genomic_DNA"/>
</dbReference>
<evidence type="ECO:0000313" key="13">
    <source>
        <dbReference type="EMBL" id="MBM6826523.1"/>
    </source>
</evidence>
<dbReference type="PROSITE" id="PS00759">
    <property type="entry name" value="ARGE_DAPE_CPG2_2"/>
    <property type="match status" value="1"/>
</dbReference>
<reference evidence="13" key="2">
    <citation type="journal article" date="2021" name="Sci. Rep.">
        <title>The distribution of antibiotic resistance genes in chicken gut microbiota commensals.</title>
        <authorList>
            <person name="Juricova H."/>
            <person name="Matiasovicova J."/>
            <person name="Kubasova T."/>
            <person name="Cejkova D."/>
            <person name="Rychlik I."/>
        </authorList>
    </citation>
    <scope>NUCLEOTIDE SEQUENCE</scope>
    <source>
        <strain evidence="13">An420c</strain>
    </source>
</reference>
<dbReference type="Pfam" id="PF07687">
    <property type="entry name" value="M20_dimer"/>
    <property type="match status" value="1"/>
</dbReference>
<name>A0A939BA90_9CLOT</name>
<dbReference type="SUPFAM" id="SSF55031">
    <property type="entry name" value="Bacterial exopeptidase dimerisation domain"/>
    <property type="match status" value="1"/>
</dbReference>
<dbReference type="InterPro" id="IPR010161">
    <property type="entry name" value="Peptidase_M20B"/>
</dbReference>
<dbReference type="RefSeq" id="WP_204908567.1">
    <property type="nucleotide sequence ID" value="NZ_JACJLV010000012.1"/>
</dbReference>
<dbReference type="PIRSF" id="PIRSF037215">
    <property type="entry name" value="Peptidase_M20B"/>
    <property type="match status" value="1"/>
</dbReference>
<dbReference type="PANTHER" id="PTHR42994:SF1">
    <property type="entry name" value="PEPTIDASE T"/>
    <property type="match status" value="1"/>
</dbReference>
<keyword evidence="3 13" id="KW-0031">Aminopeptidase</keyword>
<evidence type="ECO:0000256" key="11">
    <source>
        <dbReference type="PIRSR" id="PIRSR037215-2"/>
    </source>
</evidence>
<evidence type="ECO:0000256" key="4">
    <source>
        <dbReference type="ARBA" id="ARBA00022670"/>
    </source>
</evidence>
<feature type="binding site" evidence="11">
    <location>
        <position position="78"/>
    </location>
    <ligand>
        <name>Zn(2+)</name>
        <dbReference type="ChEBI" id="CHEBI:29105"/>
        <label>1</label>
    </ligand>
</feature>
<evidence type="ECO:0000256" key="7">
    <source>
        <dbReference type="ARBA" id="ARBA00022833"/>
    </source>
</evidence>
<evidence type="ECO:0000256" key="6">
    <source>
        <dbReference type="ARBA" id="ARBA00022801"/>
    </source>
</evidence>
<dbReference type="GO" id="GO:0008237">
    <property type="term" value="F:metallopeptidase activity"/>
    <property type="evidence" value="ECO:0007669"/>
    <property type="project" value="UniProtKB-KW"/>
</dbReference>
<comment type="cofactor">
    <cofactor evidence="11">
        <name>Zn(2+)</name>
        <dbReference type="ChEBI" id="CHEBI:29105"/>
    </cofactor>
    <text evidence="11">Binds 2 Zn(2+) ions per subunit.</text>
</comment>
<keyword evidence="5 11" id="KW-0479">Metal-binding</keyword>
<dbReference type="Pfam" id="PF01546">
    <property type="entry name" value="Peptidase_M20"/>
    <property type="match status" value="1"/>
</dbReference>
<feature type="binding site" evidence="11">
    <location>
        <position position="174"/>
    </location>
    <ligand>
        <name>Zn(2+)</name>
        <dbReference type="ChEBI" id="CHEBI:29105"/>
        <label>2</label>
    </ligand>
</feature>
<accession>A0A939BA90</accession>
<dbReference type="Gene3D" id="3.30.70.360">
    <property type="match status" value="1"/>
</dbReference>
<evidence type="ECO:0000256" key="2">
    <source>
        <dbReference type="ARBA" id="ARBA00009692"/>
    </source>
</evidence>
<evidence type="ECO:0000256" key="8">
    <source>
        <dbReference type="ARBA" id="ARBA00023049"/>
    </source>
</evidence>
<dbReference type="NCBIfam" id="NF003976">
    <property type="entry name" value="PRK05469.1"/>
    <property type="match status" value="1"/>
</dbReference>
<feature type="active site" evidence="10">
    <location>
        <position position="80"/>
    </location>
</feature>
<dbReference type="SUPFAM" id="SSF53187">
    <property type="entry name" value="Zn-dependent exopeptidases"/>
    <property type="match status" value="1"/>
</dbReference>
<feature type="binding site" evidence="11">
    <location>
        <position position="140"/>
    </location>
    <ligand>
        <name>Zn(2+)</name>
        <dbReference type="ChEBI" id="CHEBI:29105"/>
        <label>2</label>
    </ligand>
</feature>
<keyword evidence="7 11" id="KW-0862">Zinc</keyword>
<dbReference type="GO" id="GO:0006508">
    <property type="term" value="P:proteolysis"/>
    <property type="evidence" value="ECO:0007669"/>
    <property type="project" value="UniProtKB-UniRule"/>
</dbReference>
<dbReference type="PANTHER" id="PTHR42994">
    <property type="entry name" value="PEPTIDASE T"/>
    <property type="match status" value="1"/>
</dbReference>